<keyword evidence="5" id="KW-0809">Transit peptide</keyword>
<evidence type="ECO:0000256" key="10">
    <source>
        <dbReference type="ARBA" id="ARBA00040751"/>
    </source>
</evidence>
<dbReference type="PANTHER" id="PTHR11851">
    <property type="entry name" value="METALLOPROTEASE"/>
    <property type="match status" value="1"/>
</dbReference>
<gene>
    <name evidence="13" type="ORF">BDZ90DRAFT_236220</name>
</gene>
<evidence type="ECO:0000313" key="14">
    <source>
        <dbReference type="Proteomes" id="UP000245884"/>
    </source>
</evidence>
<evidence type="ECO:0000256" key="8">
    <source>
        <dbReference type="ARBA" id="ARBA00023136"/>
    </source>
</evidence>
<dbReference type="InterPro" id="IPR007863">
    <property type="entry name" value="Peptidase_M16_C"/>
</dbReference>
<organism evidence="13 14">
    <name type="scientific">Jaminaea rosea</name>
    <dbReference type="NCBI Taxonomy" id="1569628"/>
    <lineage>
        <taxon>Eukaryota</taxon>
        <taxon>Fungi</taxon>
        <taxon>Dikarya</taxon>
        <taxon>Basidiomycota</taxon>
        <taxon>Ustilaginomycotina</taxon>
        <taxon>Exobasidiomycetes</taxon>
        <taxon>Microstromatales</taxon>
        <taxon>Microstromatales incertae sedis</taxon>
        <taxon>Jaminaea</taxon>
    </lineage>
</organism>
<dbReference type="PANTHER" id="PTHR11851:SF209">
    <property type="entry name" value="CYTOCHROME B-C1 COMPLEX SUBUNIT 2, MITOCHONDRIAL"/>
    <property type="match status" value="1"/>
</dbReference>
<keyword evidence="13" id="KW-0378">Hydrolase</keyword>
<dbReference type="OrthoDB" id="6369905at2759"/>
<dbReference type="STRING" id="1569628.A0A316V2W9"/>
<evidence type="ECO:0000313" key="13">
    <source>
        <dbReference type="EMBL" id="PWN30881.1"/>
    </source>
</evidence>
<feature type="domain" description="Peptidase M16 C-terminal" evidence="12">
    <location>
        <begin position="187"/>
        <end position="364"/>
    </location>
</feature>
<dbReference type="FunFam" id="3.30.830.10:FF:000021">
    <property type="entry name" value="Cytochrome b-c1 complex subunit 2"/>
    <property type="match status" value="1"/>
</dbReference>
<dbReference type="GO" id="GO:0046872">
    <property type="term" value="F:metal ion binding"/>
    <property type="evidence" value="ECO:0007669"/>
    <property type="project" value="InterPro"/>
</dbReference>
<dbReference type="InterPro" id="IPR011765">
    <property type="entry name" value="Pept_M16_N"/>
</dbReference>
<evidence type="ECO:0000256" key="5">
    <source>
        <dbReference type="ARBA" id="ARBA00022946"/>
    </source>
</evidence>
<evidence type="ECO:0000256" key="2">
    <source>
        <dbReference type="ARBA" id="ARBA00022448"/>
    </source>
</evidence>
<keyword evidence="14" id="KW-1185">Reference proteome</keyword>
<dbReference type="Gene3D" id="3.30.830.10">
    <property type="entry name" value="Metalloenzyme, LuxS/M16 peptidase-like"/>
    <property type="match status" value="2"/>
</dbReference>
<dbReference type="FunFam" id="3.30.830.10:FF:000039">
    <property type="entry name" value="Ubiquinol-cytochrome c reductase core subunit 2"/>
    <property type="match status" value="1"/>
</dbReference>
<evidence type="ECO:0000256" key="7">
    <source>
        <dbReference type="ARBA" id="ARBA00023128"/>
    </source>
</evidence>
<reference evidence="13 14" key="1">
    <citation type="journal article" date="2018" name="Mol. Biol. Evol.">
        <title>Broad Genomic Sampling Reveals a Smut Pathogenic Ancestry of the Fungal Clade Ustilaginomycotina.</title>
        <authorList>
            <person name="Kijpornyongpan T."/>
            <person name="Mondo S.J."/>
            <person name="Barry K."/>
            <person name="Sandor L."/>
            <person name="Lee J."/>
            <person name="Lipzen A."/>
            <person name="Pangilinan J."/>
            <person name="LaButti K."/>
            <person name="Hainaut M."/>
            <person name="Henrissat B."/>
            <person name="Grigoriev I.V."/>
            <person name="Spatafora J.W."/>
            <person name="Aime M.C."/>
        </authorList>
    </citation>
    <scope>NUCLEOTIDE SEQUENCE [LARGE SCALE GENOMIC DNA]</scope>
    <source>
        <strain evidence="13 14">MCA 5214</strain>
    </source>
</reference>
<keyword evidence="2" id="KW-0813">Transport</keyword>
<dbReference type="InterPro" id="IPR011249">
    <property type="entry name" value="Metalloenz_LuxS/M16"/>
</dbReference>
<dbReference type="InterPro" id="IPR050361">
    <property type="entry name" value="MPP/UQCRC_Complex"/>
</dbReference>
<keyword evidence="3" id="KW-0679">Respiratory chain</keyword>
<dbReference type="RefSeq" id="XP_025365493.1">
    <property type="nucleotide sequence ID" value="XM_025507289.1"/>
</dbReference>
<dbReference type="EMBL" id="KZ819662">
    <property type="protein sequence ID" value="PWN30881.1"/>
    <property type="molecule type" value="Genomic_DNA"/>
</dbReference>
<comment type="subcellular location">
    <subcellularLocation>
        <location evidence="1">Mitochondrion inner membrane</location>
        <topology evidence="1">Peripheral membrane protein</topology>
        <orientation evidence="1">Matrix side</orientation>
    </subcellularLocation>
</comment>
<keyword evidence="8" id="KW-0472">Membrane</keyword>
<keyword evidence="7" id="KW-0496">Mitochondrion</keyword>
<dbReference type="GeneID" id="37029112"/>
<keyword evidence="4" id="KW-0999">Mitochondrion inner membrane</keyword>
<accession>A0A316V2W9</accession>
<evidence type="ECO:0000259" key="12">
    <source>
        <dbReference type="Pfam" id="PF05193"/>
    </source>
</evidence>
<feature type="domain" description="Peptidase M16 N-terminal" evidence="11">
    <location>
        <begin position="38"/>
        <end position="180"/>
    </location>
</feature>
<dbReference type="SUPFAM" id="SSF63411">
    <property type="entry name" value="LuxS/MPP-like metallohydrolase"/>
    <property type="match status" value="2"/>
</dbReference>
<keyword evidence="6" id="KW-0249">Electron transport</keyword>
<dbReference type="GO" id="GO:0016787">
    <property type="term" value="F:hydrolase activity"/>
    <property type="evidence" value="ECO:0007669"/>
    <property type="project" value="UniProtKB-KW"/>
</dbReference>
<dbReference type="AlphaFoldDB" id="A0A316V2W9"/>
<name>A0A316V2W9_9BASI</name>
<sequence length="444" mass="45877">MSLARVAAPSRSSVLRAASAAAPARRAFTTQQANGIPVAAVDDGSPTSSVTVALRAGPRYESIPGVANALKHFLFKSNEKRSALRLVRESELYGGLLSSSISKENLYITAEFLRGDEDYFVEILGDVLASSKFAAHEFNEEVLPAIRGEYEQVSSIPQVFGFDVLTQTAYRQRGLGASLFASPASPITAKDAASYGRAAFAKSNLAVLGTGVDAGKLASLVSKSFANVPASSQGLKAGPSTYHGGEQRVAFVPAHSDSSHAHHGHFFLGFQGGPGPEYAVLRSLLGGQSSVKWSKGLSPLSSITSQSRGASAEAFNLAFSDSGLVGAYVTGPHATLSTVAREVGNAFKSAAGGVSSEDLQRAKAKAKFEAAAALESRETVRDVVGSALLQGGAGVKSTEDVFKQLEGVKASAVSAAAEKALKGKATTVAIGDVHALPYADDVLA</sequence>
<comment type="similarity">
    <text evidence="9">Belongs to the peptidase M16 family. UQCRC2/QCR2 subfamily.</text>
</comment>
<evidence type="ECO:0000256" key="6">
    <source>
        <dbReference type="ARBA" id="ARBA00022982"/>
    </source>
</evidence>
<protein>
    <recommendedName>
        <fullName evidence="10">Cytochrome b-c1 complex subunit 2, mitochondrial</fullName>
    </recommendedName>
</protein>
<evidence type="ECO:0000256" key="1">
    <source>
        <dbReference type="ARBA" id="ARBA00004443"/>
    </source>
</evidence>
<dbReference type="Pfam" id="PF05193">
    <property type="entry name" value="Peptidase_M16_C"/>
    <property type="match status" value="1"/>
</dbReference>
<dbReference type="Proteomes" id="UP000245884">
    <property type="component" value="Unassembled WGS sequence"/>
</dbReference>
<dbReference type="GO" id="GO:0005743">
    <property type="term" value="C:mitochondrial inner membrane"/>
    <property type="evidence" value="ECO:0007669"/>
    <property type="project" value="UniProtKB-SubCell"/>
</dbReference>
<evidence type="ECO:0000256" key="4">
    <source>
        <dbReference type="ARBA" id="ARBA00022792"/>
    </source>
</evidence>
<evidence type="ECO:0000256" key="9">
    <source>
        <dbReference type="ARBA" id="ARBA00038146"/>
    </source>
</evidence>
<evidence type="ECO:0000256" key="3">
    <source>
        <dbReference type="ARBA" id="ARBA00022660"/>
    </source>
</evidence>
<proteinExistence type="inferred from homology"/>
<evidence type="ECO:0000259" key="11">
    <source>
        <dbReference type="Pfam" id="PF00675"/>
    </source>
</evidence>
<dbReference type="Pfam" id="PF00675">
    <property type="entry name" value="Peptidase_M16"/>
    <property type="match status" value="1"/>
</dbReference>